<dbReference type="OrthoDB" id="5403181at2759"/>
<gene>
    <name evidence="2" type="ORF">PACLA_8A062279</name>
</gene>
<protein>
    <submittedName>
        <fullName evidence="2">Lipoxygenase-likey domain-containing 1</fullName>
    </submittedName>
</protein>
<dbReference type="InterPro" id="IPR051213">
    <property type="entry name" value="START_lipid_transfer"/>
</dbReference>
<dbReference type="PANTHER" id="PTHR19308:SF14">
    <property type="entry name" value="START DOMAIN-CONTAINING PROTEIN"/>
    <property type="match status" value="1"/>
</dbReference>
<proteinExistence type="predicted"/>
<evidence type="ECO:0000313" key="3">
    <source>
        <dbReference type="Proteomes" id="UP001152795"/>
    </source>
</evidence>
<name>A0A6S7J3J7_PARCT</name>
<dbReference type="GO" id="GO:0008289">
    <property type="term" value="F:lipid binding"/>
    <property type="evidence" value="ECO:0007669"/>
    <property type="project" value="InterPro"/>
</dbReference>
<dbReference type="Gene3D" id="3.30.530.20">
    <property type="match status" value="1"/>
</dbReference>
<dbReference type="InterPro" id="IPR002913">
    <property type="entry name" value="START_lipid-bd_dom"/>
</dbReference>
<reference evidence="2" key="1">
    <citation type="submission" date="2020-04" db="EMBL/GenBank/DDBJ databases">
        <authorList>
            <person name="Alioto T."/>
            <person name="Alioto T."/>
            <person name="Gomez Garrido J."/>
        </authorList>
    </citation>
    <scope>NUCLEOTIDE SEQUENCE</scope>
    <source>
        <strain evidence="2">A484AB</strain>
    </source>
</reference>
<dbReference type="SUPFAM" id="SSF55961">
    <property type="entry name" value="Bet v1-like"/>
    <property type="match status" value="1"/>
</dbReference>
<organism evidence="2 3">
    <name type="scientific">Paramuricea clavata</name>
    <name type="common">Red gorgonian</name>
    <name type="synonym">Violescent sea-whip</name>
    <dbReference type="NCBI Taxonomy" id="317549"/>
    <lineage>
        <taxon>Eukaryota</taxon>
        <taxon>Metazoa</taxon>
        <taxon>Cnidaria</taxon>
        <taxon>Anthozoa</taxon>
        <taxon>Octocorallia</taxon>
        <taxon>Malacalcyonacea</taxon>
        <taxon>Plexauridae</taxon>
        <taxon>Paramuricea</taxon>
    </lineage>
</organism>
<feature type="compositionally biased region" description="Polar residues" evidence="1">
    <location>
        <begin position="17"/>
        <end position="28"/>
    </location>
</feature>
<dbReference type="GO" id="GO:0005737">
    <property type="term" value="C:cytoplasm"/>
    <property type="evidence" value="ECO:0007669"/>
    <property type="project" value="UniProtKB-ARBA"/>
</dbReference>
<keyword evidence="3" id="KW-1185">Reference proteome</keyword>
<dbReference type="Pfam" id="PF01852">
    <property type="entry name" value="START"/>
    <property type="match status" value="1"/>
</dbReference>
<dbReference type="Proteomes" id="UP001152795">
    <property type="component" value="Unassembled WGS sequence"/>
</dbReference>
<dbReference type="InterPro" id="IPR023393">
    <property type="entry name" value="START-like_dom_sf"/>
</dbReference>
<accession>A0A6S7J3J7</accession>
<dbReference type="EMBL" id="CACRXK020005934">
    <property type="protein sequence ID" value="CAB4007848.1"/>
    <property type="molecule type" value="Genomic_DNA"/>
</dbReference>
<dbReference type="PANTHER" id="PTHR19308">
    <property type="entry name" value="PHOSPHATIDYLCHOLINE TRANSFER PROTEIN"/>
    <property type="match status" value="1"/>
</dbReference>
<dbReference type="AlphaFoldDB" id="A0A6S7J3J7"/>
<evidence type="ECO:0000313" key="2">
    <source>
        <dbReference type="EMBL" id="CAB4007848.1"/>
    </source>
</evidence>
<evidence type="ECO:0000256" key="1">
    <source>
        <dbReference type="SAM" id="MobiDB-lite"/>
    </source>
</evidence>
<comment type="caution">
    <text evidence="2">The sequence shown here is derived from an EMBL/GenBank/DDBJ whole genome shotgun (WGS) entry which is preliminary data.</text>
</comment>
<sequence>MLAAPVASPTNFERRSVSASQASLSRTGSLGGTLKRGASLRHEPRPYVSRNPIKEEDLDVILGWETDTGSDKWQKIKSVREGTVWKKEMVEDGTWVLKAELTAESVPFRKAVELITEIKHRKEWDCLHLHLDVVETVGHGNFKIIYSQMKMPAFCKKREFLEAMSQRVSDIESDCYHMLAFRSTTHPSVPPTKDIIRADDQLSGIIIRPVGDGMTSSKVTFIYRVKFRGSAPRGMKKSYLASQSVEMVRRMKKYYEKKKVEERIGKV</sequence>
<dbReference type="PROSITE" id="PS50848">
    <property type="entry name" value="START"/>
    <property type="match status" value="1"/>
</dbReference>
<feature type="region of interest" description="Disordered" evidence="1">
    <location>
        <begin position="1"/>
        <end position="37"/>
    </location>
</feature>
<dbReference type="SMART" id="SM00234">
    <property type="entry name" value="START"/>
    <property type="match status" value="1"/>
</dbReference>
<dbReference type="CDD" id="cd00177">
    <property type="entry name" value="START"/>
    <property type="match status" value="1"/>
</dbReference>